<accession>A0A7S2SG07</accession>
<dbReference type="Gene3D" id="1.25.40.10">
    <property type="entry name" value="Tetratricopeptide repeat domain"/>
    <property type="match status" value="2"/>
</dbReference>
<organism evidence="5">
    <name type="scientific">Mucochytrium quahogii</name>
    <dbReference type="NCBI Taxonomy" id="96639"/>
    <lineage>
        <taxon>Eukaryota</taxon>
        <taxon>Sar</taxon>
        <taxon>Stramenopiles</taxon>
        <taxon>Bigyra</taxon>
        <taxon>Labyrinthulomycetes</taxon>
        <taxon>Thraustochytrida</taxon>
        <taxon>Thraustochytriidae</taxon>
        <taxon>Mucochytrium</taxon>
    </lineage>
</organism>
<dbReference type="InterPro" id="IPR011990">
    <property type="entry name" value="TPR-like_helical_dom_sf"/>
</dbReference>
<name>A0A7S2SG07_9STRA</name>
<dbReference type="AlphaFoldDB" id="A0A7S2SG07"/>
<gene>
    <name evidence="4" type="ORF">QSP1433_LOCUS13752</name>
    <name evidence="5" type="ORF">QSP1433_LOCUS13753</name>
</gene>
<dbReference type="Pfam" id="PF13424">
    <property type="entry name" value="TPR_12"/>
    <property type="match status" value="2"/>
</dbReference>
<evidence type="ECO:0000313" key="5">
    <source>
        <dbReference type="EMBL" id="CAD9698971.1"/>
    </source>
</evidence>
<feature type="repeat" description="TPR" evidence="3">
    <location>
        <begin position="135"/>
        <end position="168"/>
    </location>
</feature>
<dbReference type="SUPFAM" id="SSF48452">
    <property type="entry name" value="TPR-like"/>
    <property type="match status" value="1"/>
</dbReference>
<reference evidence="5" key="1">
    <citation type="submission" date="2021-01" db="EMBL/GenBank/DDBJ databases">
        <authorList>
            <person name="Corre E."/>
            <person name="Pelletier E."/>
            <person name="Niang G."/>
            <person name="Scheremetjew M."/>
            <person name="Finn R."/>
            <person name="Kale V."/>
            <person name="Holt S."/>
            <person name="Cochrane G."/>
            <person name="Meng A."/>
            <person name="Brown T."/>
            <person name="Cohen L."/>
        </authorList>
    </citation>
    <scope>NUCLEOTIDE SEQUENCE</scope>
    <source>
        <strain evidence="5">NY070348D</strain>
    </source>
</reference>
<keyword evidence="2 3" id="KW-0802">TPR repeat</keyword>
<evidence type="ECO:0000313" key="4">
    <source>
        <dbReference type="EMBL" id="CAD9698968.1"/>
    </source>
</evidence>
<sequence>MLGRLGAALLGRGGRSLAPRCVGANGFVAGVGDVDWHRDDELRAFRGMKRGFCDKVGSKKHGFLEIGHTEVPKDEDAVSFRVDLDDLEAEKEIRSIQEEVHDLWKKGDVGEAKGKAVLSMEMIRHYYGRANPIYASAVNNLGIMNKAQGKYMDAVDLFAEAISLYKDTVDRKHPSYHITLNNLGVCYKELATTELKGVEKANCLKSAKEVLTEACKLQKENLGANDATYGVTLQYLGGVCRDLGESKEGGQLIDKGMKIIRKGVKGDDPRLATALMNWGYHVKFTGNATTAIQLYEEALEIQNKVYHPAHQERLKLLNNLAEAYHENGNEDRANGIRREILSLMGVTEEDLKEQQT</sequence>
<evidence type="ECO:0000256" key="1">
    <source>
        <dbReference type="ARBA" id="ARBA00022737"/>
    </source>
</evidence>
<dbReference type="EMBL" id="HBHK01021602">
    <property type="protein sequence ID" value="CAD9698971.1"/>
    <property type="molecule type" value="Transcribed_RNA"/>
</dbReference>
<evidence type="ECO:0008006" key="6">
    <source>
        <dbReference type="Google" id="ProtNLM"/>
    </source>
</evidence>
<evidence type="ECO:0000256" key="2">
    <source>
        <dbReference type="ARBA" id="ARBA00022803"/>
    </source>
</evidence>
<dbReference type="PANTHER" id="PTHR45641">
    <property type="entry name" value="TETRATRICOPEPTIDE REPEAT PROTEIN (AFU_ORTHOLOGUE AFUA_6G03870)"/>
    <property type="match status" value="1"/>
</dbReference>
<evidence type="ECO:0000256" key="3">
    <source>
        <dbReference type="PROSITE-ProRule" id="PRU00339"/>
    </source>
</evidence>
<dbReference type="SMART" id="SM00028">
    <property type="entry name" value="TPR"/>
    <property type="match status" value="2"/>
</dbReference>
<keyword evidence="1" id="KW-0677">Repeat</keyword>
<protein>
    <recommendedName>
        <fullName evidence="6">Kinesin light chain</fullName>
    </recommendedName>
</protein>
<proteinExistence type="predicted"/>
<dbReference type="InterPro" id="IPR019734">
    <property type="entry name" value="TPR_rpt"/>
</dbReference>
<dbReference type="EMBL" id="HBHK01021601">
    <property type="protein sequence ID" value="CAD9698968.1"/>
    <property type="molecule type" value="Transcribed_RNA"/>
</dbReference>
<dbReference type="PROSITE" id="PS50005">
    <property type="entry name" value="TPR"/>
    <property type="match status" value="1"/>
</dbReference>